<evidence type="ECO:0000313" key="4">
    <source>
        <dbReference type="EMBL" id="CAF4297027.1"/>
    </source>
</evidence>
<dbReference type="Proteomes" id="UP000663824">
    <property type="component" value="Unassembled WGS sequence"/>
</dbReference>
<proteinExistence type="predicted"/>
<evidence type="ECO:0000313" key="2">
    <source>
        <dbReference type="EMBL" id="CAF2193904.1"/>
    </source>
</evidence>
<gene>
    <name evidence="3" type="ORF">BYL167_LOCUS19759</name>
    <name evidence="1" type="ORF">CJN711_LOCUS19091</name>
    <name evidence="2" type="ORF">MBJ925_LOCUS35022</name>
    <name evidence="4" type="ORF">SMN809_LOCUS25930</name>
</gene>
<organism evidence="1 5">
    <name type="scientific">Rotaria magnacalcarata</name>
    <dbReference type="NCBI Taxonomy" id="392030"/>
    <lineage>
        <taxon>Eukaryota</taxon>
        <taxon>Metazoa</taxon>
        <taxon>Spiralia</taxon>
        <taxon>Gnathifera</taxon>
        <taxon>Rotifera</taxon>
        <taxon>Eurotatoria</taxon>
        <taxon>Bdelloidea</taxon>
        <taxon>Philodinida</taxon>
        <taxon>Philodinidae</taxon>
        <taxon>Rotaria</taxon>
    </lineage>
</organism>
<dbReference type="Proteomes" id="UP000663855">
    <property type="component" value="Unassembled WGS sequence"/>
</dbReference>
<protein>
    <submittedName>
        <fullName evidence="1">Uncharacterized protein</fullName>
    </submittedName>
</protein>
<dbReference type="AlphaFoldDB" id="A0A815GXN8"/>
<dbReference type="EMBL" id="CAJOBI010035520">
    <property type="protein sequence ID" value="CAF4297027.1"/>
    <property type="molecule type" value="Genomic_DNA"/>
</dbReference>
<dbReference type="EMBL" id="CAJNOV010008945">
    <property type="protein sequence ID" value="CAF1344327.1"/>
    <property type="molecule type" value="Genomic_DNA"/>
</dbReference>
<evidence type="ECO:0000313" key="3">
    <source>
        <dbReference type="EMBL" id="CAF4114479.1"/>
    </source>
</evidence>
<dbReference type="Proteomes" id="UP000681967">
    <property type="component" value="Unassembled WGS sequence"/>
</dbReference>
<reference evidence="1" key="1">
    <citation type="submission" date="2021-02" db="EMBL/GenBank/DDBJ databases">
        <authorList>
            <person name="Nowell W R."/>
        </authorList>
    </citation>
    <scope>NUCLEOTIDE SEQUENCE</scope>
</reference>
<evidence type="ECO:0000313" key="1">
    <source>
        <dbReference type="EMBL" id="CAF1344327.1"/>
    </source>
</evidence>
<accession>A0A815GXN8</accession>
<dbReference type="Proteomes" id="UP000676336">
    <property type="component" value="Unassembled WGS sequence"/>
</dbReference>
<comment type="caution">
    <text evidence="1">The sequence shown here is derived from an EMBL/GenBank/DDBJ whole genome shotgun (WGS) entry which is preliminary data.</text>
</comment>
<dbReference type="EMBL" id="CAJNRE010019353">
    <property type="protein sequence ID" value="CAF2193904.1"/>
    <property type="molecule type" value="Genomic_DNA"/>
</dbReference>
<evidence type="ECO:0000313" key="5">
    <source>
        <dbReference type="Proteomes" id="UP000663855"/>
    </source>
</evidence>
<dbReference type="EMBL" id="CAJOBH010008479">
    <property type="protein sequence ID" value="CAF4114479.1"/>
    <property type="molecule type" value="Genomic_DNA"/>
</dbReference>
<sequence>MVRKKSASSKTKTRKEAYKRCQQLRLNAIHSWRILILAIKAVKKFLSFRHNNAIITSGSKRFCILQSDSINLGYYDYRNNTTVQNNFFNNNNCTVQFDDLHIVKDTIKKLISRVCRLDYERKRQMKNRKLKSISNSIINSDMLIEKQCRQRIWSKIKYSQNTSFREDKIQRSITYIRNNCHNNDDFRMRENKRIRNHILLKYRNDINYRLENNTLASRRILNKYHNNLDFRNQYKEREKIRVLQRYHSDHSIRLKMIQNASNLYRNNNTLMKRNSRQLYKQRKRILKKYSIVQSHTCTLKHRNLYIESVKEFRKIIKEGPDYICISCGISLFRHQVLQFFEEKYLKKNMSLKMTTYIQSCLKYTYSSEQRWICKLCSDKIKKQRLSSRALMNKLEVCEIPSELKRLNNLEKHLIALRLPFMS</sequence>
<name>A0A815GXN8_9BILA</name>